<dbReference type="SUPFAM" id="SSF48452">
    <property type="entry name" value="TPR-like"/>
    <property type="match status" value="2"/>
</dbReference>
<dbReference type="EMBL" id="JBEPSH010000002">
    <property type="protein sequence ID" value="MET4575834.1"/>
    <property type="molecule type" value="Genomic_DNA"/>
</dbReference>
<evidence type="ECO:0000256" key="3">
    <source>
        <dbReference type="SAM" id="SignalP"/>
    </source>
</evidence>
<evidence type="ECO:0000256" key="1">
    <source>
        <dbReference type="ARBA" id="ARBA00022737"/>
    </source>
</evidence>
<keyword evidence="5" id="KW-1185">Reference proteome</keyword>
<dbReference type="Pfam" id="PF13432">
    <property type="entry name" value="TPR_16"/>
    <property type="match status" value="2"/>
</dbReference>
<reference evidence="4 5" key="1">
    <citation type="submission" date="2024-06" db="EMBL/GenBank/DDBJ databases">
        <title>Sorghum-associated microbial communities from plants grown in Nebraska, USA.</title>
        <authorList>
            <person name="Schachtman D."/>
        </authorList>
    </citation>
    <scope>NUCLEOTIDE SEQUENCE [LARGE SCALE GENOMIC DNA]</scope>
    <source>
        <strain evidence="4 5">2709</strain>
    </source>
</reference>
<dbReference type="Proteomes" id="UP001549320">
    <property type="component" value="Unassembled WGS sequence"/>
</dbReference>
<dbReference type="InterPro" id="IPR011990">
    <property type="entry name" value="TPR-like_helical_dom_sf"/>
</dbReference>
<dbReference type="Gene3D" id="1.25.40.10">
    <property type="entry name" value="Tetratricopeptide repeat domain"/>
    <property type="match status" value="2"/>
</dbReference>
<feature type="signal peptide" evidence="3">
    <location>
        <begin position="1"/>
        <end position="26"/>
    </location>
</feature>
<dbReference type="InterPro" id="IPR039226">
    <property type="entry name" value="Ski3/TTC37"/>
</dbReference>
<evidence type="ECO:0000256" key="2">
    <source>
        <dbReference type="ARBA" id="ARBA00022803"/>
    </source>
</evidence>
<dbReference type="GO" id="GO:0006508">
    <property type="term" value="P:proteolysis"/>
    <property type="evidence" value="ECO:0007669"/>
    <property type="project" value="UniProtKB-KW"/>
</dbReference>
<feature type="chain" id="PRO_5045767932" evidence="3">
    <location>
        <begin position="27"/>
        <end position="599"/>
    </location>
</feature>
<keyword evidence="4" id="KW-0645">Protease</keyword>
<keyword evidence="1" id="KW-0677">Repeat</keyword>
<protein>
    <submittedName>
        <fullName evidence="4">Zn-dependent protease</fullName>
    </submittedName>
</protein>
<dbReference type="PANTHER" id="PTHR15704:SF7">
    <property type="entry name" value="SUPERKILLER COMPLEX PROTEIN 3"/>
    <property type="match status" value="1"/>
</dbReference>
<accession>A0ABV2Q478</accession>
<evidence type="ECO:0000313" key="5">
    <source>
        <dbReference type="Proteomes" id="UP001549320"/>
    </source>
</evidence>
<name>A0ABV2Q478_9BURK</name>
<keyword evidence="3" id="KW-0732">Signal</keyword>
<keyword evidence="4" id="KW-0378">Hydrolase</keyword>
<sequence length="599" mass="65300">MAYYDCMQHFFRVLPLISLIPGMAIAQATAPSEPASAPANPASVAAPAETPRPSALTARLLYELLIGEMSFQEGAAPQGVEVMLDAARRTADPALYKRAVEMAIQSRSGPMALEAVRAWRQAEPKSVDSNRMELQLLVALGRVGESDVPMSATLAALPAGEQEAFITALPGLYARAANKPEALRAVERGLASALKTNTLAPAAWTTIGRMRLAVGDNAGAVAAATLAQSANASSEWPALLALQLMGEAGESRAEALVVRYLREPSPKPEVQIGYARALLDTGRGQQAREQLADLTRRQPNYPEGWLAQGLLLAEGRHDAQAEASLTQYLKLAQEMPADERVDRANGLNQARMTLAQIAERSGNYAAAESLLSGVSGTEQAMDVQLRRASIMARQGRLDEARQLVRDIPATRPEDTRMKLAAEAQLLRDNKQPQQAYELLKAELQKNPTDEDLLYDTAMAAEKLGFVDEMERLLRQVIERKPDSQSAYNALGYTLAERNIRLPEAKKLIETAVKLAPDDQYIQDSLGWVEFRLGNHAEALRILQAAFAKRPDAEIAAHLGEVLWTMGRQDEAKAVWKEGLRLAADNETLQEALKRLQVPL</sequence>
<dbReference type="GO" id="GO:0008233">
    <property type="term" value="F:peptidase activity"/>
    <property type="evidence" value="ECO:0007669"/>
    <property type="project" value="UniProtKB-KW"/>
</dbReference>
<organism evidence="4 5">
    <name type="scientific">Ottowia thiooxydans</name>
    <dbReference type="NCBI Taxonomy" id="219182"/>
    <lineage>
        <taxon>Bacteria</taxon>
        <taxon>Pseudomonadati</taxon>
        <taxon>Pseudomonadota</taxon>
        <taxon>Betaproteobacteria</taxon>
        <taxon>Burkholderiales</taxon>
        <taxon>Comamonadaceae</taxon>
        <taxon>Ottowia</taxon>
    </lineage>
</organism>
<keyword evidence="2" id="KW-0802">TPR repeat</keyword>
<gene>
    <name evidence="4" type="ORF">ABIE13_000934</name>
</gene>
<evidence type="ECO:0000313" key="4">
    <source>
        <dbReference type="EMBL" id="MET4575834.1"/>
    </source>
</evidence>
<dbReference type="PANTHER" id="PTHR15704">
    <property type="entry name" value="SUPERKILLER 3 PROTEIN-RELATED"/>
    <property type="match status" value="1"/>
</dbReference>
<proteinExistence type="predicted"/>
<comment type="caution">
    <text evidence="4">The sequence shown here is derived from an EMBL/GenBank/DDBJ whole genome shotgun (WGS) entry which is preliminary data.</text>
</comment>
<dbReference type="Pfam" id="PF14559">
    <property type="entry name" value="TPR_19"/>
    <property type="match status" value="2"/>
</dbReference>